<accession>A0A291QZQ5</accession>
<dbReference type="KEGG" id="cbae:COR50_21300"/>
<proteinExistence type="predicted"/>
<reference evidence="2 3" key="1">
    <citation type="submission" date="2017-10" db="EMBL/GenBank/DDBJ databases">
        <title>Paenichitinophaga pekingensis gen. nov., sp. nov., isolated from activated sludge.</title>
        <authorList>
            <person name="Jin D."/>
            <person name="Kong X."/>
            <person name="Deng Y."/>
            <person name="Bai Z."/>
        </authorList>
    </citation>
    <scope>NUCLEOTIDE SEQUENCE [LARGE SCALE GENOMIC DNA]</scope>
    <source>
        <strain evidence="2 3">13</strain>
    </source>
</reference>
<dbReference type="EMBL" id="CP023777">
    <property type="protein sequence ID" value="ATL49509.1"/>
    <property type="molecule type" value="Genomic_DNA"/>
</dbReference>
<evidence type="ECO:0000313" key="3">
    <source>
        <dbReference type="Proteomes" id="UP000220133"/>
    </source>
</evidence>
<evidence type="ECO:0000313" key="2">
    <source>
        <dbReference type="EMBL" id="ATL49509.1"/>
    </source>
</evidence>
<organism evidence="2 3">
    <name type="scientific">Chitinophaga caeni</name>
    <dbReference type="NCBI Taxonomy" id="2029983"/>
    <lineage>
        <taxon>Bacteria</taxon>
        <taxon>Pseudomonadati</taxon>
        <taxon>Bacteroidota</taxon>
        <taxon>Chitinophagia</taxon>
        <taxon>Chitinophagales</taxon>
        <taxon>Chitinophagaceae</taxon>
        <taxon>Chitinophaga</taxon>
    </lineage>
</organism>
<evidence type="ECO:0000256" key="1">
    <source>
        <dbReference type="SAM" id="SignalP"/>
    </source>
</evidence>
<feature type="chain" id="PRO_5012290551" evidence="1">
    <location>
        <begin position="21"/>
        <end position="191"/>
    </location>
</feature>
<feature type="signal peptide" evidence="1">
    <location>
        <begin position="1"/>
        <end position="20"/>
    </location>
</feature>
<sequence length="191" mass="22976">MRKHCLLIIGMIFMCRLVNAQEIIKSQPLEMQDSIVYQTKFAYLSIDKRDLDEYLVNLDTLLKNHDYDPKLFQNIQFAQLTKEDVKQHYETTMEIWNSVKENPLNFRYNEIALFWMENEKILLPYINEVLSRFLSEGKVRVFEKFPKKIVAPYIQVVIEVVNNKPYRVFKLKDGKDILRETDIYLEHFMNI</sequence>
<dbReference type="RefSeq" id="WP_098195876.1">
    <property type="nucleotide sequence ID" value="NZ_CP023777.1"/>
</dbReference>
<name>A0A291QZQ5_9BACT</name>
<gene>
    <name evidence="2" type="ORF">COR50_21300</name>
</gene>
<protein>
    <submittedName>
        <fullName evidence="2">Uncharacterized protein</fullName>
    </submittedName>
</protein>
<dbReference type="AlphaFoldDB" id="A0A291QZQ5"/>
<dbReference type="Proteomes" id="UP000220133">
    <property type="component" value="Chromosome"/>
</dbReference>
<dbReference type="OrthoDB" id="659560at2"/>
<keyword evidence="3" id="KW-1185">Reference proteome</keyword>
<keyword evidence="1" id="KW-0732">Signal</keyword>